<dbReference type="WBParaSite" id="HPBE_0001837301-mRNA-1">
    <property type="protein sequence ID" value="HPBE_0001837301-mRNA-1"/>
    <property type="gene ID" value="HPBE_0001837301"/>
</dbReference>
<evidence type="ECO:0000256" key="2">
    <source>
        <dbReference type="ARBA" id="ARBA00004319"/>
    </source>
</evidence>
<evidence type="ECO:0000256" key="6">
    <source>
        <dbReference type="ARBA" id="ARBA00023235"/>
    </source>
</evidence>
<comment type="similarity">
    <text evidence="3">Belongs to the protein disulfide isomerase family.</text>
</comment>
<dbReference type="OrthoDB" id="427280at2759"/>
<evidence type="ECO:0000313" key="10">
    <source>
        <dbReference type="Proteomes" id="UP000050761"/>
    </source>
</evidence>
<dbReference type="Pfam" id="PF13848">
    <property type="entry name" value="Thioredoxin_6"/>
    <property type="match status" value="1"/>
</dbReference>
<evidence type="ECO:0000256" key="1">
    <source>
        <dbReference type="ARBA" id="ARBA00001182"/>
    </source>
</evidence>
<dbReference type="GO" id="GO:0034976">
    <property type="term" value="P:response to endoplasmic reticulum stress"/>
    <property type="evidence" value="ECO:0007669"/>
    <property type="project" value="TreeGrafter"/>
</dbReference>
<keyword evidence="7" id="KW-0676">Redox-active center</keyword>
<proteinExistence type="inferred from homology"/>
<evidence type="ECO:0000313" key="11">
    <source>
        <dbReference type="WBParaSite" id="HPBE_0001837301-mRNA-1"/>
    </source>
</evidence>
<dbReference type="AlphaFoldDB" id="A0A183G8Y5"/>
<dbReference type="PROSITE" id="PS51352">
    <property type="entry name" value="THIOREDOXIN_2"/>
    <property type="match status" value="1"/>
</dbReference>
<dbReference type="FunFam" id="3.40.30.10:FF:000303">
    <property type="entry name" value="Protein disulfide-isomerase"/>
    <property type="match status" value="1"/>
</dbReference>
<evidence type="ECO:0000313" key="9">
    <source>
        <dbReference type="EMBL" id="VDP11345.1"/>
    </source>
</evidence>
<dbReference type="Pfam" id="PF00085">
    <property type="entry name" value="Thioredoxin"/>
    <property type="match status" value="1"/>
</dbReference>
<dbReference type="GO" id="GO:0005788">
    <property type="term" value="C:endoplasmic reticulum lumen"/>
    <property type="evidence" value="ECO:0007669"/>
    <property type="project" value="UniProtKB-SubCell"/>
</dbReference>
<dbReference type="CDD" id="cd02961">
    <property type="entry name" value="PDI_a_family"/>
    <property type="match status" value="1"/>
</dbReference>
<organism evidence="10 11">
    <name type="scientific">Heligmosomoides polygyrus</name>
    <name type="common">Parasitic roundworm</name>
    <dbReference type="NCBI Taxonomy" id="6339"/>
    <lineage>
        <taxon>Eukaryota</taxon>
        <taxon>Metazoa</taxon>
        <taxon>Ecdysozoa</taxon>
        <taxon>Nematoda</taxon>
        <taxon>Chromadorea</taxon>
        <taxon>Rhabditida</taxon>
        <taxon>Rhabditina</taxon>
        <taxon>Rhabditomorpha</taxon>
        <taxon>Strongyloidea</taxon>
        <taxon>Heligmosomidae</taxon>
        <taxon>Heligmosomoides</taxon>
    </lineage>
</organism>
<protein>
    <recommendedName>
        <fullName evidence="4">protein disulfide-isomerase</fullName>
        <ecNumber evidence="4">5.3.4.1</ecNumber>
    </recommendedName>
</protein>
<comment type="catalytic activity">
    <reaction evidence="1">
        <text>Catalyzes the rearrangement of -S-S- bonds in proteins.</text>
        <dbReference type="EC" id="5.3.4.1"/>
    </reaction>
</comment>
<dbReference type="GO" id="GO:0006457">
    <property type="term" value="P:protein folding"/>
    <property type="evidence" value="ECO:0007669"/>
    <property type="project" value="TreeGrafter"/>
</dbReference>
<sequence length="432" mass="48780">MAPCGHCKKLAPEFDKAATKLKANDPPITLIKVDCTVEKTTCDKFGVKGFPTLKIFRNGLEAQSYDGPREADGIVKYMRGQAGPSAKELKSLAEFKKFVSGDENAVVGFFENESKLKDSFLKVADTERDRFQFAYSSDPAVLKETGYSDDIVVFTPKKLHNKFDPNEFKYDGNYDTDKIKSFLIHETVGMAGIRTQGNLFQFEQKPLVIVYFNVDYLKDPKGSNYWRNRVLKVAQDYKRKVHFAVSNKEEFSDEVDQNGLAMRKDSDKPIVAAVTNEGKFPMDDEFSVENLKQFVDDLLAGKLEPYMKSEPIPENNEPLKVCGVVFVLCISRLPWMFLLSFTLHGAVTAKRWLLNTKNVLIVKMDATANDVPPLFEVRGFPTIYWLPKNSKTSPVPYSGGREVNDFISFIAKHSTDGLKGYARDGKKKKSEL</sequence>
<dbReference type="Gene3D" id="3.40.30.10">
    <property type="entry name" value="Glutaredoxin"/>
    <property type="match status" value="4"/>
</dbReference>
<dbReference type="GO" id="GO:0003756">
    <property type="term" value="F:protein disulfide isomerase activity"/>
    <property type="evidence" value="ECO:0007669"/>
    <property type="project" value="UniProtKB-EC"/>
</dbReference>
<accession>A0A3P8BYR8</accession>
<name>A0A183G8Y5_HELPZ</name>
<dbReference type="InterPro" id="IPR013766">
    <property type="entry name" value="Thioredoxin_domain"/>
</dbReference>
<dbReference type="EMBL" id="UZAH01030648">
    <property type="protein sequence ID" value="VDP11345.1"/>
    <property type="molecule type" value="Genomic_DNA"/>
</dbReference>
<gene>
    <name evidence="9" type="ORF">HPBE_LOCUS18372</name>
</gene>
<evidence type="ECO:0000256" key="3">
    <source>
        <dbReference type="ARBA" id="ARBA00006347"/>
    </source>
</evidence>
<dbReference type="InterPro" id="IPR036249">
    <property type="entry name" value="Thioredoxin-like_sf"/>
</dbReference>
<dbReference type="PANTHER" id="PTHR18929">
    <property type="entry name" value="PROTEIN DISULFIDE ISOMERASE"/>
    <property type="match status" value="1"/>
</dbReference>
<comment type="subcellular location">
    <subcellularLocation>
        <location evidence="2">Endoplasmic reticulum lumen</location>
    </subcellularLocation>
</comment>
<keyword evidence="6" id="KW-0413">Isomerase</keyword>
<reference evidence="9 10" key="1">
    <citation type="submission" date="2018-11" db="EMBL/GenBank/DDBJ databases">
        <authorList>
            <consortium name="Pathogen Informatics"/>
        </authorList>
    </citation>
    <scope>NUCLEOTIDE SEQUENCE [LARGE SCALE GENOMIC DNA]</scope>
</reference>
<dbReference type="PANTHER" id="PTHR18929:SF132">
    <property type="entry name" value="PROTEIN DISULFIDE-ISOMERASE A3"/>
    <property type="match status" value="1"/>
</dbReference>
<keyword evidence="5" id="KW-0256">Endoplasmic reticulum</keyword>
<dbReference type="EC" id="5.3.4.1" evidence="4"/>
<dbReference type="FunFam" id="3.40.30.10:FF:000077">
    <property type="entry name" value="Protein disulfide-isomerase"/>
    <property type="match status" value="1"/>
</dbReference>
<dbReference type="CDD" id="cd03073">
    <property type="entry name" value="PDI_b'_ERp72_ERp57"/>
    <property type="match status" value="1"/>
</dbReference>
<dbReference type="Proteomes" id="UP000050761">
    <property type="component" value="Unassembled WGS sequence"/>
</dbReference>
<accession>A0A183G8Y5</accession>
<dbReference type="SUPFAM" id="SSF52833">
    <property type="entry name" value="Thioredoxin-like"/>
    <property type="match status" value="4"/>
</dbReference>
<feature type="domain" description="Thioredoxin" evidence="8">
    <location>
        <begin position="1"/>
        <end position="83"/>
    </location>
</feature>
<evidence type="ECO:0000256" key="5">
    <source>
        <dbReference type="ARBA" id="ARBA00022824"/>
    </source>
</evidence>
<evidence type="ECO:0000259" key="8">
    <source>
        <dbReference type="PROSITE" id="PS51352"/>
    </source>
</evidence>
<reference evidence="11" key="2">
    <citation type="submission" date="2019-09" db="UniProtKB">
        <authorList>
            <consortium name="WormBaseParasite"/>
        </authorList>
    </citation>
    <scope>IDENTIFICATION</scope>
</reference>
<keyword evidence="10" id="KW-1185">Reference proteome</keyword>
<evidence type="ECO:0000256" key="7">
    <source>
        <dbReference type="ARBA" id="ARBA00023284"/>
    </source>
</evidence>
<evidence type="ECO:0000256" key="4">
    <source>
        <dbReference type="ARBA" id="ARBA00012723"/>
    </source>
</evidence>